<dbReference type="RefSeq" id="WP_270159716.1">
    <property type="nucleotide sequence ID" value="NZ_JAPNNL010000284.1"/>
</dbReference>
<dbReference type="Pfam" id="PF07366">
    <property type="entry name" value="SnoaL"/>
    <property type="match status" value="1"/>
</dbReference>
<evidence type="ECO:0000313" key="1">
    <source>
        <dbReference type="EMBL" id="MDA0638766.1"/>
    </source>
</evidence>
<organism evidence="1 2">
    <name type="scientific">Nonomuraea corallina</name>
    <dbReference type="NCBI Taxonomy" id="2989783"/>
    <lineage>
        <taxon>Bacteria</taxon>
        <taxon>Bacillati</taxon>
        <taxon>Actinomycetota</taxon>
        <taxon>Actinomycetes</taxon>
        <taxon>Streptosporangiales</taxon>
        <taxon>Streptosporangiaceae</taxon>
        <taxon>Nonomuraea</taxon>
    </lineage>
</organism>
<dbReference type="SUPFAM" id="SSF54427">
    <property type="entry name" value="NTF2-like"/>
    <property type="match status" value="1"/>
</dbReference>
<dbReference type="Gene3D" id="3.10.450.50">
    <property type="match status" value="1"/>
</dbReference>
<reference evidence="1" key="1">
    <citation type="submission" date="2022-11" db="EMBL/GenBank/DDBJ databases">
        <title>Nonomuraea corallina sp. nov., a new species of the genus Nonomuraea isolated from sea side sediment in Thai sea.</title>
        <authorList>
            <person name="Ngamcharungchit C."/>
            <person name="Matsumoto A."/>
            <person name="Suriyachadkun C."/>
            <person name="Panbangred W."/>
            <person name="Inahashi Y."/>
            <person name="Intra B."/>
        </authorList>
    </citation>
    <scope>NUCLEOTIDE SEQUENCE</scope>
    <source>
        <strain evidence="1">MCN248</strain>
    </source>
</reference>
<comment type="caution">
    <text evidence="1">The sequence shown here is derived from an EMBL/GenBank/DDBJ whole genome shotgun (WGS) entry which is preliminary data.</text>
</comment>
<sequence>MSSTATGSGMSVEELRDFYLRYVELANKREFHRMAEFAHDEVIMGGTPVKRDDMVAEFSKHVEAVPDFHWEIQDLVVEGDRVAARLVDTGTPVKEWNGLAPTGASVSFAETAFYQVRDGRFASMWYLMDTDTVRRQLAAGPSR</sequence>
<keyword evidence="2" id="KW-1185">Reference proteome</keyword>
<evidence type="ECO:0000313" key="2">
    <source>
        <dbReference type="Proteomes" id="UP001144036"/>
    </source>
</evidence>
<dbReference type="PANTHER" id="PTHR38436">
    <property type="entry name" value="POLYKETIDE CYCLASE SNOAL-LIKE DOMAIN"/>
    <property type="match status" value="1"/>
</dbReference>
<dbReference type="InterPro" id="IPR032710">
    <property type="entry name" value="NTF2-like_dom_sf"/>
</dbReference>
<dbReference type="EMBL" id="JAPNNL010000284">
    <property type="protein sequence ID" value="MDA0638766.1"/>
    <property type="molecule type" value="Genomic_DNA"/>
</dbReference>
<name>A0ABT4SNE3_9ACTN</name>
<dbReference type="PANTHER" id="PTHR38436:SF1">
    <property type="entry name" value="ESTER CYCLASE"/>
    <property type="match status" value="1"/>
</dbReference>
<accession>A0ABT4SNE3</accession>
<protein>
    <submittedName>
        <fullName evidence="1">Ester cyclase</fullName>
    </submittedName>
</protein>
<dbReference type="InterPro" id="IPR009959">
    <property type="entry name" value="Cyclase_SnoaL-like"/>
</dbReference>
<dbReference type="Proteomes" id="UP001144036">
    <property type="component" value="Unassembled WGS sequence"/>
</dbReference>
<gene>
    <name evidence="1" type="ORF">OUY22_35605</name>
</gene>
<proteinExistence type="predicted"/>